<dbReference type="NCBIfam" id="NF038032">
    <property type="entry name" value="CehA_McbA_metalo"/>
    <property type="match status" value="1"/>
</dbReference>
<dbReference type="CDD" id="cd07432">
    <property type="entry name" value="PHP_HisPPase"/>
    <property type="match status" value="1"/>
</dbReference>
<keyword evidence="5" id="KW-1185">Reference proteome</keyword>
<gene>
    <name evidence="2" type="ORF">BRM9_0064</name>
    <name evidence="3" type="ORF">MB9_0025</name>
</gene>
<name>A0A089ZA75_METFO</name>
<dbReference type="Proteomes" id="UP000029661">
    <property type="component" value="Chromosome"/>
</dbReference>
<dbReference type="AlphaFoldDB" id="A0A089ZA75"/>
<dbReference type="EMBL" id="LN734822">
    <property type="protein sequence ID" value="CEL23682.1"/>
    <property type="molecule type" value="Genomic_DNA"/>
</dbReference>
<dbReference type="RefSeq" id="WP_048084377.1">
    <property type="nucleotide sequence ID" value="NZ_CP006933.1"/>
</dbReference>
<evidence type="ECO:0000313" key="3">
    <source>
        <dbReference type="EMBL" id="CEL23682.1"/>
    </source>
</evidence>
<evidence type="ECO:0000313" key="4">
    <source>
        <dbReference type="Proteomes" id="UP000029661"/>
    </source>
</evidence>
<dbReference type="OrthoDB" id="50465at2157"/>
<dbReference type="GO" id="GO:0035312">
    <property type="term" value="F:5'-3' DNA exonuclease activity"/>
    <property type="evidence" value="ECO:0007669"/>
    <property type="project" value="TreeGrafter"/>
</dbReference>
<dbReference type="Gene3D" id="3.20.20.140">
    <property type="entry name" value="Metal-dependent hydrolases"/>
    <property type="match status" value="1"/>
</dbReference>
<evidence type="ECO:0000259" key="1">
    <source>
        <dbReference type="SMART" id="SM00481"/>
    </source>
</evidence>
<dbReference type="InterPro" id="IPR016195">
    <property type="entry name" value="Pol/histidinol_Pase-like"/>
</dbReference>
<evidence type="ECO:0000313" key="5">
    <source>
        <dbReference type="Proteomes" id="UP000062768"/>
    </source>
</evidence>
<dbReference type="Pfam" id="PF02811">
    <property type="entry name" value="PHP"/>
    <property type="match status" value="1"/>
</dbReference>
<reference evidence="2" key="1">
    <citation type="submission" date="2013-12" db="EMBL/GenBank/DDBJ databases">
        <title>The complete genome sequence of Methanobacterium sp. BRM9.</title>
        <authorList>
            <consortium name="Pastoral Greenhouse Gas Research Consortium"/>
            <person name="Kelly W.J."/>
            <person name="Leahy S.C."/>
            <person name="Perry R."/>
            <person name="Li D."/>
            <person name="Altermann E."/>
            <person name="Lambie S.C."/>
            <person name="Attwood G.T."/>
        </authorList>
    </citation>
    <scope>NUCLEOTIDE SEQUENCE [LARGE SCALE GENOMIC DNA]</scope>
    <source>
        <strain evidence="2">BRM9</strain>
    </source>
</reference>
<proteinExistence type="predicted"/>
<dbReference type="KEGG" id="mfc:BRM9_0064"/>
<dbReference type="STRING" id="2162.BRM9_0064"/>
<accession>A0A089ZA75</accession>
<dbReference type="Pfam" id="PF13263">
    <property type="entry name" value="PHP_C"/>
    <property type="match status" value="1"/>
</dbReference>
<reference evidence="3" key="2">
    <citation type="submission" date="2014-09" db="EMBL/GenBank/DDBJ databases">
        <authorList>
            <person name="Bishop-Lilly K.A."/>
            <person name="Broomall S.M."/>
            <person name="Chain P.S."/>
            <person name="Chertkov O."/>
            <person name="Coyne S.R."/>
            <person name="Daligault H.E."/>
            <person name="Davenport K.W."/>
            <person name="Erkkila T."/>
            <person name="Frey K.G."/>
            <person name="Gibbons H.S."/>
            <person name="Gu W."/>
            <person name="Jaissle J."/>
            <person name="Johnson S.L."/>
            <person name="Koroleva G.I."/>
            <person name="Ladner J.T."/>
            <person name="Lo C.-C."/>
            <person name="Minogue T.D."/>
            <person name="Munk C."/>
            <person name="Palacios G.F."/>
            <person name="Redden C.L."/>
            <person name="Rosenzweig C.N."/>
            <person name="Scholz M.B."/>
            <person name="Teshima H."/>
            <person name="Xu Y."/>
        </authorList>
    </citation>
    <scope>NUCLEOTIDE SEQUENCE</scope>
    <source>
        <strain evidence="3">Mb9</strain>
    </source>
</reference>
<dbReference type="PANTHER" id="PTHR42924">
    <property type="entry name" value="EXONUCLEASE"/>
    <property type="match status" value="1"/>
</dbReference>
<organism evidence="2 4">
    <name type="scientific">Methanobacterium formicicum</name>
    <dbReference type="NCBI Taxonomy" id="2162"/>
    <lineage>
        <taxon>Archaea</taxon>
        <taxon>Methanobacteriati</taxon>
        <taxon>Methanobacteriota</taxon>
        <taxon>Methanomada group</taxon>
        <taxon>Methanobacteria</taxon>
        <taxon>Methanobacteriales</taxon>
        <taxon>Methanobacteriaceae</taxon>
        <taxon>Methanobacterium</taxon>
    </lineage>
</organism>
<dbReference type="PANTHER" id="PTHR42924:SF3">
    <property type="entry name" value="POLYMERASE_HISTIDINOL PHOSPHATASE N-TERMINAL DOMAIN-CONTAINING PROTEIN"/>
    <property type="match status" value="1"/>
</dbReference>
<dbReference type="SUPFAM" id="SSF89550">
    <property type="entry name" value="PHP domain-like"/>
    <property type="match status" value="1"/>
</dbReference>
<dbReference type="InterPro" id="IPR004013">
    <property type="entry name" value="PHP_dom"/>
</dbReference>
<feature type="domain" description="Polymerase/histidinol phosphatase N-terminal" evidence="1">
    <location>
        <begin position="3"/>
        <end position="70"/>
    </location>
</feature>
<dbReference type="EMBL" id="CP006933">
    <property type="protein sequence ID" value="AIS30897.1"/>
    <property type="molecule type" value="Genomic_DNA"/>
</dbReference>
<dbReference type="GO" id="GO:0004534">
    <property type="term" value="F:5'-3' RNA exonuclease activity"/>
    <property type="evidence" value="ECO:0007669"/>
    <property type="project" value="TreeGrafter"/>
</dbReference>
<evidence type="ECO:0000313" key="2">
    <source>
        <dbReference type="EMBL" id="AIS30897.1"/>
    </source>
</evidence>
<sequence>MIIDPHIHSTYSGDATASVRDIVKHSRKIGLDAIAIADHNSLKGSEAALKEFGPLEDLVIIPAMEVSSSKGHIVALGISEEIPQGLSPEDTVELIRIQGGIAIAAHPFVSYREGLFTQVKFVDVDAMETLNSRYIFGYSNWRAKNLAKEKNIPQIGASDAHFLGAIGSCVTELEADFTVDGIIQGILSGKTNVFGDRTPLPLILKEVINKKIRKIQ</sequence>
<dbReference type="InterPro" id="IPR052018">
    <property type="entry name" value="PHP_domain"/>
</dbReference>
<dbReference type="SMART" id="SM00481">
    <property type="entry name" value="POLIIIAc"/>
    <property type="match status" value="1"/>
</dbReference>
<dbReference type="InterPro" id="IPR003141">
    <property type="entry name" value="Pol/His_phosphatase_N"/>
</dbReference>
<dbReference type="GeneID" id="26738298"/>
<protein>
    <submittedName>
        <fullName evidence="2">PHP domain-containing protein</fullName>
    </submittedName>
</protein>
<dbReference type="PATRIC" id="fig|2162.10.peg.24"/>
<dbReference type="Proteomes" id="UP000062768">
    <property type="component" value="Chromosome I"/>
</dbReference>